<dbReference type="InterPro" id="IPR000719">
    <property type="entry name" value="Prot_kinase_dom"/>
</dbReference>
<evidence type="ECO:0000256" key="4">
    <source>
        <dbReference type="ARBA" id="ARBA00022777"/>
    </source>
</evidence>
<evidence type="ECO:0000256" key="1">
    <source>
        <dbReference type="ARBA" id="ARBA00011245"/>
    </source>
</evidence>
<dbReference type="GO" id="GO:0005524">
    <property type="term" value="F:ATP binding"/>
    <property type="evidence" value="ECO:0007669"/>
    <property type="project" value="UniProtKB-UniRule"/>
</dbReference>
<dbReference type="GO" id="GO:0005776">
    <property type="term" value="C:autophagosome"/>
    <property type="evidence" value="ECO:0007669"/>
    <property type="project" value="TreeGrafter"/>
</dbReference>
<evidence type="ECO:0000256" key="5">
    <source>
        <dbReference type="ARBA" id="ARBA00022840"/>
    </source>
</evidence>
<evidence type="ECO:0000256" key="3">
    <source>
        <dbReference type="ARBA" id="ARBA00022741"/>
    </source>
</evidence>
<dbReference type="SMART" id="SM00220">
    <property type="entry name" value="S_TKc"/>
    <property type="match status" value="1"/>
</dbReference>
<dbReference type="GO" id="GO:0004674">
    <property type="term" value="F:protein serine/threonine kinase activity"/>
    <property type="evidence" value="ECO:0007669"/>
    <property type="project" value="InterPro"/>
</dbReference>
<proteinExistence type="predicted"/>
<evidence type="ECO:0000259" key="7">
    <source>
        <dbReference type="PROSITE" id="PS50011"/>
    </source>
</evidence>
<dbReference type="Gene3D" id="1.10.510.10">
    <property type="entry name" value="Transferase(Phosphotransferase) domain 1"/>
    <property type="match status" value="1"/>
</dbReference>
<evidence type="ECO:0000256" key="6">
    <source>
        <dbReference type="PROSITE-ProRule" id="PRU10141"/>
    </source>
</evidence>
<accession>I7LTG0</accession>
<evidence type="ECO:0000313" key="9">
    <source>
        <dbReference type="Proteomes" id="UP000009168"/>
    </source>
</evidence>
<gene>
    <name evidence="8" type="ORF">TTHERM_00486270</name>
</gene>
<dbReference type="InterPro" id="IPR045269">
    <property type="entry name" value="Atg1-like"/>
</dbReference>
<dbReference type="GO" id="GO:0010506">
    <property type="term" value="P:regulation of autophagy"/>
    <property type="evidence" value="ECO:0007669"/>
    <property type="project" value="InterPro"/>
</dbReference>
<dbReference type="RefSeq" id="XP_001032839.2">
    <property type="nucleotide sequence ID" value="XM_001032839.2"/>
</dbReference>
<dbReference type="PROSITE" id="PS00107">
    <property type="entry name" value="PROTEIN_KINASE_ATP"/>
    <property type="match status" value="1"/>
</dbReference>
<dbReference type="Pfam" id="PF00069">
    <property type="entry name" value="Pkinase"/>
    <property type="match status" value="1"/>
</dbReference>
<feature type="binding site" evidence="6">
    <location>
        <position position="43"/>
    </location>
    <ligand>
        <name>ATP</name>
        <dbReference type="ChEBI" id="CHEBI:30616"/>
    </ligand>
</feature>
<dbReference type="InterPro" id="IPR011009">
    <property type="entry name" value="Kinase-like_dom_sf"/>
</dbReference>
<reference evidence="9" key="1">
    <citation type="journal article" date="2006" name="PLoS Biol.">
        <title>Macronuclear genome sequence of the ciliate Tetrahymena thermophila, a model eukaryote.</title>
        <authorList>
            <person name="Eisen J.A."/>
            <person name="Coyne R.S."/>
            <person name="Wu M."/>
            <person name="Wu D."/>
            <person name="Thiagarajan M."/>
            <person name="Wortman J.R."/>
            <person name="Badger J.H."/>
            <person name="Ren Q."/>
            <person name="Amedeo P."/>
            <person name="Jones K.M."/>
            <person name="Tallon L.J."/>
            <person name="Delcher A.L."/>
            <person name="Salzberg S.L."/>
            <person name="Silva J.C."/>
            <person name="Haas B.J."/>
            <person name="Majoros W.H."/>
            <person name="Farzad M."/>
            <person name="Carlton J.M."/>
            <person name="Smith R.K. Jr."/>
            <person name="Garg J."/>
            <person name="Pearlman R.E."/>
            <person name="Karrer K.M."/>
            <person name="Sun L."/>
            <person name="Manning G."/>
            <person name="Elde N.C."/>
            <person name="Turkewitz A.P."/>
            <person name="Asai D.J."/>
            <person name="Wilkes D.E."/>
            <person name="Wang Y."/>
            <person name="Cai H."/>
            <person name="Collins K."/>
            <person name="Stewart B.A."/>
            <person name="Lee S.R."/>
            <person name="Wilamowska K."/>
            <person name="Weinberg Z."/>
            <person name="Ruzzo W.L."/>
            <person name="Wloga D."/>
            <person name="Gaertig J."/>
            <person name="Frankel J."/>
            <person name="Tsao C.-C."/>
            <person name="Gorovsky M.A."/>
            <person name="Keeling P.J."/>
            <person name="Waller R.F."/>
            <person name="Patron N.J."/>
            <person name="Cherry J.M."/>
            <person name="Stover N.A."/>
            <person name="Krieger C.J."/>
            <person name="del Toro C."/>
            <person name="Ryder H.F."/>
            <person name="Williamson S.C."/>
            <person name="Barbeau R.A."/>
            <person name="Hamilton E.P."/>
            <person name="Orias E."/>
        </authorList>
    </citation>
    <scope>NUCLEOTIDE SEQUENCE [LARGE SCALE GENOMIC DNA]</scope>
    <source>
        <strain evidence="9">SB210</strain>
    </source>
</reference>
<keyword evidence="3 6" id="KW-0547">Nucleotide-binding</keyword>
<dbReference type="InterPro" id="IPR008271">
    <property type="entry name" value="Ser/Thr_kinase_AS"/>
</dbReference>
<dbReference type="InterPro" id="IPR017441">
    <property type="entry name" value="Protein_kinase_ATP_BS"/>
</dbReference>
<dbReference type="EMBL" id="GG662587">
    <property type="protein sequence ID" value="EAR85176.2"/>
    <property type="molecule type" value="Genomic_DNA"/>
</dbReference>
<keyword evidence="5 6" id="KW-0067">ATP-binding</keyword>
<dbReference type="InParanoid" id="I7LTG0"/>
<dbReference type="eggNOG" id="KOG0597">
    <property type="taxonomic scope" value="Eukaryota"/>
</dbReference>
<keyword evidence="4 8" id="KW-0418">Kinase</keyword>
<dbReference type="OrthoDB" id="284577at2759"/>
<dbReference type="FunFam" id="3.30.200.20:FF:000042">
    <property type="entry name" value="Aurora kinase A"/>
    <property type="match status" value="1"/>
</dbReference>
<protein>
    <submittedName>
        <fullName evidence="8">Serine/Threonine kinase domain protein</fullName>
    </submittedName>
</protein>
<keyword evidence="9" id="KW-1185">Reference proteome</keyword>
<dbReference type="PANTHER" id="PTHR24348:SF22">
    <property type="entry name" value="NON-SPECIFIC SERINE_THREONINE PROTEIN KINASE"/>
    <property type="match status" value="1"/>
</dbReference>
<dbReference type="PROSITE" id="PS00108">
    <property type="entry name" value="PROTEIN_KINASE_ST"/>
    <property type="match status" value="1"/>
</dbReference>
<dbReference type="GO" id="GO:0000407">
    <property type="term" value="C:phagophore assembly site"/>
    <property type="evidence" value="ECO:0007669"/>
    <property type="project" value="TreeGrafter"/>
</dbReference>
<name>I7LTG0_TETTS</name>
<dbReference type="FunFam" id="1.10.510.10:FF:000571">
    <property type="entry name" value="Maternal embryonic leucine zipper kinase"/>
    <property type="match status" value="1"/>
</dbReference>
<dbReference type="SUPFAM" id="SSF56112">
    <property type="entry name" value="Protein kinase-like (PK-like)"/>
    <property type="match status" value="1"/>
</dbReference>
<dbReference type="PANTHER" id="PTHR24348">
    <property type="entry name" value="SERINE/THREONINE-PROTEIN KINASE UNC-51-RELATED"/>
    <property type="match status" value="1"/>
</dbReference>
<dbReference type="GO" id="GO:0016020">
    <property type="term" value="C:membrane"/>
    <property type="evidence" value="ECO:0007669"/>
    <property type="project" value="TreeGrafter"/>
</dbReference>
<feature type="domain" description="Protein kinase" evidence="7">
    <location>
        <begin position="14"/>
        <end position="278"/>
    </location>
</feature>
<dbReference type="KEGG" id="tet:TTHERM_00486270"/>
<evidence type="ECO:0000313" key="8">
    <source>
        <dbReference type="EMBL" id="EAR85176.2"/>
    </source>
</evidence>
<dbReference type="AlphaFoldDB" id="I7LTG0"/>
<comment type="subunit">
    <text evidence="1">Monomer.</text>
</comment>
<keyword evidence="2" id="KW-0808">Transferase</keyword>
<dbReference type="Proteomes" id="UP000009168">
    <property type="component" value="Unassembled WGS sequence"/>
</dbReference>
<dbReference type="GO" id="GO:0005829">
    <property type="term" value="C:cytosol"/>
    <property type="evidence" value="ECO:0007669"/>
    <property type="project" value="TreeGrafter"/>
</dbReference>
<dbReference type="PROSITE" id="PS50011">
    <property type="entry name" value="PROTEIN_KINASE_DOM"/>
    <property type="match status" value="1"/>
</dbReference>
<sequence length="507" mass="59744">MSDRNQKEIGNYKFSINYCLGQGEYGKVFQGVNKITNEDVAIKQIDQRMVQQDQYIKQSLQREIEALKKIKHPNVIELKDVYYSDNYIYIIQEFCQDGELKHYIQTIQKSNMPFDEYEKICLEIAYQITQGMQTVHRMDIIHRDLKPQNILVHNKKIKIIDFGFCKSFDNQAHMIKSAVGSPYYMSPQILSKIPYTYKTDIWSFGMIFYELVFKKLPYYANSEAELLGYIQNQPIQYDQLKCGPVSKEVLQKSLIINEKDRASWDDLYEILNKWHTNINQQFEFSIETNTSFTTTISNRKSNAKKNIFTNNNTNGDFLNFTVSIQACQAELSYMFVMGQIMLELQKQLIDLIDPEQYNKTLISIAQSLNDRMQKVLNIIKIIPAQALKQANNLLIQQHITDQIKIYQEFCDEVMVETSKYKMQFAENILPSQISNIIQTLQKNFNIKYLKQFDGYIQRQILSFIDYITNYLRYKNIPYKDTFAKINPPQNTDEYFQQAIQMLSSFNV</sequence>
<dbReference type="GO" id="GO:0000045">
    <property type="term" value="P:autophagosome assembly"/>
    <property type="evidence" value="ECO:0007669"/>
    <property type="project" value="TreeGrafter"/>
</dbReference>
<evidence type="ECO:0000256" key="2">
    <source>
        <dbReference type="ARBA" id="ARBA00022679"/>
    </source>
</evidence>
<dbReference type="GeneID" id="7831136"/>
<organism evidence="8 9">
    <name type="scientific">Tetrahymena thermophila (strain SB210)</name>
    <dbReference type="NCBI Taxonomy" id="312017"/>
    <lineage>
        <taxon>Eukaryota</taxon>
        <taxon>Sar</taxon>
        <taxon>Alveolata</taxon>
        <taxon>Ciliophora</taxon>
        <taxon>Intramacronucleata</taxon>
        <taxon>Oligohymenophorea</taxon>
        <taxon>Hymenostomatida</taxon>
        <taxon>Tetrahymenina</taxon>
        <taxon>Tetrahymenidae</taxon>
        <taxon>Tetrahymena</taxon>
    </lineage>
</organism>